<evidence type="ECO:0000313" key="3">
    <source>
        <dbReference type="EMBL" id="GGN92910.1"/>
    </source>
</evidence>
<feature type="compositionally biased region" description="Low complexity" evidence="1">
    <location>
        <begin position="48"/>
        <end position="66"/>
    </location>
</feature>
<dbReference type="InterPro" id="IPR001453">
    <property type="entry name" value="MoaB/Mog_dom"/>
</dbReference>
<accession>A0A830GL12</accession>
<dbReference type="InterPro" id="IPR036425">
    <property type="entry name" value="MoaB/Mog-like_dom_sf"/>
</dbReference>
<name>A0A830GL12_9EURY</name>
<dbReference type="GO" id="GO:0006777">
    <property type="term" value="P:Mo-molybdopterin cofactor biosynthetic process"/>
    <property type="evidence" value="ECO:0007669"/>
    <property type="project" value="InterPro"/>
</dbReference>
<dbReference type="InterPro" id="IPR012245">
    <property type="entry name" value="MoaB"/>
</dbReference>
<protein>
    <recommendedName>
        <fullName evidence="2">MoaB/Mog domain-containing protein</fullName>
    </recommendedName>
</protein>
<feature type="compositionally biased region" description="Low complexity" evidence="1">
    <location>
        <begin position="120"/>
        <end position="130"/>
    </location>
</feature>
<comment type="caution">
    <text evidence="3">The sequence shown here is derived from an EMBL/GenBank/DDBJ whole genome shotgun (WGS) entry which is preliminary data.</text>
</comment>
<proteinExistence type="predicted"/>
<dbReference type="AlphaFoldDB" id="A0A830GL12"/>
<dbReference type="CDD" id="cd00886">
    <property type="entry name" value="MogA_MoaB"/>
    <property type="match status" value="1"/>
</dbReference>
<reference evidence="3" key="2">
    <citation type="submission" date="2020-09" db="EMBL/GenBank/DDBJ databases">
        <authorList>
            <person name="Sun Q."/>
            <person name="Ohkuma M."/>
        </authorList>
    </citation>
    <scope>NUCLEOTIDE SEQUENCE</scope>
    <source>
        <strain evidence="3">JCM 17820</strain>
    </source>
</reference>
<evidence type="ECO:0000313" key="4">
    <source>
        <dbReference type="Proteomes" id="UP000605784"/>
    </source>
</evidence>
<organism evidence="3 4">
    <name type="scientific">Haloarcula pellucida</name>
    <dbReference type="NCBI Taxonomy" id="1427151"/>
    <lineage>
        <taxon>Archaea</taxon>
        <taxon>Methanobacteriati</taxon>
        <taxon>Methanobacteriota</taxon>
        <taxon>Stenosarchaea group</taxon>
        <taxon>Halobacteria</taxon>
        <taxon>Halobacteriales</taxon>
        <taxon>Haloarculaceae</taxon>
        <taxon>Haloarcula</taxon>
    </lineage>
</organism>
<gene>
    <name evidence="3" type="ORF">GCM10009030_17690</name>
</gene>
<keyword evidence="4" id="KW-1185">Reference proteome</keyword>
<dbReference type="Gene3D" id="3.40.980.10">
    <property type="entry name" value="MoaB/Mog-like domain"/>
    <property type="match status" value="1"/>
</dbReference>
<dbReference type="RefSeq" id="WP_188996555.1">
    <property type="nucleotide sequence ID" value="NZ_BMOU01000002.1"/>
</dbReference>
<evidence type="ECO:0000256" key="1">
    <source>
        <dbReference type="SAM" id="MobiDB-lite"/>
    </source>
</evidence>
<evidence type="ECO:0000259" key="2">
    <source>
        <dbReference type="SMART" id="SM00852"/>
    </source>
</evidence>
<feature type="compositionally biased region" description="Low complexity" evidence="1">
    <location>
        <begin position="93"/>
        <end position="108"/>
    </location>
</feature>
<dbReference type="EMBL" id="BMOU01000002">
    <property type="protein sequence ID" value="GGN92910.1"/>
    <property type="molecule type" value="Genomic_DNA"/>
</dbReference>
<dbReference type="PANTHER" id="PTHR43232">
    <property type="entry name" value="MOLYBDENUM COFACTOR BIOSYNTHESIS PROTEIN B"/>
    <property type="match status" value="1"/>
</dbReference>
<feature type="compositionally biased region" description="Basic and acidic residues" evidence="1">
    <location>
        <begin position="1"/>
        <end position="14"/>
    </location>
</feature>
<dbReference type="SMART" id="SM00852">
    <property type="entry name" value="MoCF_biosynth"/>
    <property type="match status" value="1"/>
</dbReference>
<sequence>MVDFQSRDTRRASSDDGDETDDEDDAERDETAADQSGDGTTDGERAATDSTTTAETAVETDAATEQTDADHPTADAAESSAADPLGDRGSTGAVESDSAAATESTAETQSRPAGHDDSTDSSATADTAQSAERHPAGGAAGSKVASGNPSTAADRPSQTPAVRPVEVALVTVGTTTGQGEDPTGEALTTALESAGHTVTARERLRGDYDGIQQAVDNLVGRDDVEAVVTAGGVGISASEVTVEAVHPLFEKALPGFGEAFRTLLFEHIGTGIVAVRATAGITAATPVFCLPADAEAATLAVDEIIAAEAPELVDHLQE</sequence>
<dbReference type="Proteomes" id="UP000605784">
    <property type="component" value="Unassembled WGS sequence"/>
</dbReference>
<feature type="compositionally biased region" description="Polar residues" evidence="1">
    <location>
        <begin position="148"/>
        <end position="160"/>
    </location>
</feature>
<feature type="region of interest" description="Disordered" evidence="1">
    <location>
        <begin position="1"/>
        <end position="164"/>
    </location>
</feature>
<dbReference type="Pfam" id="PF00994">
    <property type="entry name" value="MoCF_biosynth"/>
    <property type="match status" value="1"/>
</dbReference>
<dbReference type="SUPFAM" id="SSF53218">
    <property type="entry name" value="Molybdenum cofactor biosynthesis proteins"/>
    <property type="match status" value="1"/>
</dbReference>
<dbReference type="PANTHER" id="PTHR43232:SF2">
    <property type="entry name" value="MOLYBDENUM COFACTOR BIOSYNTHESIS PROTEIN B"/>
    <property type="match status" value="1"/>
</dbReference>
<dbReference type="GO" id="GO:0005829">
    <property type="term" value="C:cytosol"/>
    <property type="evidence" value="ECO:0007669"/>
    <property type="project" value="TreeGrafter"/>
</dbReference>
<reference evidence="3" key="1">
    <citation type="journal article" date="2014" name="Int. J. Syst. Evol. Microbiol.">
        <title>Complete genome sequence of Corynebacterium casei LMG S-19264T (=DSM 44701T), isolated from a smear-ripened cheese.</title>
        <authorList>
            <consortium name="US DOE Joint Genome Institute (JGI-PGF)"/>
            <person name="Walter F."/>
            <person name="Albersmeier A."/>
            <person name="Kalinowski J."/>
            <person name="Ruckert C."/>
        </authorList>
    </citation>
    <scope>NUCLEOTIDE SEQUENCE</scope>
    <source>
        <strain evidence="3">JCM 17820</strain>
    </source>
</reference>
<feature type="compositionally biased region" description="Acidic residues" evidence="1">
    <location>
        <begin position="15"/>
        <end position="28"/>
    </location>
</feature>
<feature type="domain" description="MoaB/Mog" evidence="2">
    <location>
        <begin position="168"/>
        <end position="312"/>
    </location>
</feature>